<dbReference type="InterPro" id="IPR057253">
    <property type="entry name" value="CoiA-like_N"/>
</dbReference>
<evidence type="ECO:0000313" key="4">
    <source>
        <dbReference type="EMBL" id="MDN4073685.1"/>
    </source>
</evidence>
<sequence>MLVAHLITGKRINLLAGYTREELKSIQNESGFYCPHCKEKVRIKAGNLKIWHFSHLPGLSNCILSSGESIYHLLGKKLLYEQAIKEFPETLLEPFFPEISQRPDLFIPPGGAIEFQCSTIPAPVFIDRCKGYINCGLAPVWILSKKRLKRLNASTFQIHSFDWLAARTDSSRHPLPSLLYFCPDEAKVYNLSSIVPVTSTRVYGKLHSIPLSDYSFKTGFHHLPPNKNGALFQAKSWLHRKKQWRLHAFKQDHLTYHRLKILFLKHRSAIAYFPSEAGMPVPYAYTLHEPSFVWQSYVLLSSVVPVPIGELVTFSAVFNHFKWLVSKKLITPRQLPLIHGVHYSFAIMQYLELLCFYGVMKRVGKKDFVKLKDPVFPNTMDKAIANDFILMEAGLKHGVNILFSGKM</sequence>
<dbReference type="InterPro" id="IPR010330">
    <property type="entry name" value="CoiA_nuc"/>
</dbReference>
<evidence type="ECO:0000259" key="2">
    <source>
        <dbReference type="Pfam" id="PF25164"/>
    </source>
</evidence>
<dbReference type="RefSeq" id="WP_290399790.1">
    <property type="nucleotide sequence ID" value="NZ_JAUHLN010000002.1"/>
</dbReference>
<feature type="domain" description="Competence protein CoiA-like N-terminal" evidence="2">
    <location>
        <begin position="16"/>
        <end position="62"/>
    </location>
</feature>
<evidence type="ECO:0000313" key="5">
    <source>
        <dbReference type="Proteomes" id="UP001168694"/>
    </source>
</evidence>
<name>A0ABT8E713_9BACL</name>
<comment type="caution">
    <text evidence="4">The sequence shown here is derived from an EMBL/GenBank/DDBJ whole genome shotgun (WGS) entry which is preliminary data.</text>
</comment>
<dbReference type="PIRSF" id="PIRSF007487">
    <property type="entry name" value="Competence-induced_CoiA_bac"/>
    <property type="match status" value="1"/>
</dbReference>
<feature type="domain" description="Competence protein CoiA C-terminal" evidence="3">
    <location>
        <begin position="232"/>
        <end position="384"/>
    </location>
</feature>
<dbReference type="EMBL" id="JAUHLN010000002">
    <property type="protein sequence ID" value="MDN4073685.1"/>
    <property type="molecule type" value="Genomic_DNA"/>
</dbReference>
<evidence type="ECO:0000259" key="3">
    <source>
        <dbReference type="Pfam" id="PF25166"/>
    </source>
</evidence>
<gene>
    <name evidence="4" type="ORF">QYF49_11800</name>
</gene>
<proteinExistence type="predicted"/>
<organism evidence="4 5">
    <name type="scientific">Fictibacillus terranigra</name>
    <dbReference type="NCBI Taxonomy" id="3058424"/>
    <lineage>
        <taxon>Bacteria</taxon>
        <taxon>Bacillati</taxon>
        <taxon>Bacillota</taxon>
        <taxon>Bacilli</taxon>
        <taxon>Bacillales</taxon>
        <taxon>Fictibacillaceae</taxon>
        <taxon>Fictibacillus</taxon>
    </lineage>
</organism>
<dbReference type="InterPro" id="IPR021176">
    <property type="entry name" value="Competence-induced_CoiA"/>
</dbReference>
<evidence type="ECO:0000259" key="1">
    <source>
        <dbReference type="Pfam" id="PF06054"/>
    </source>
</evidence>
<dbReference type="Pfam" id="PF25164">
    <property type="entry name" value="CoiA_N"/>
    <property type="match status" value="1"/>
</dbReference>
<dbReference type="Proteomes" id="UP001168694">
    <property type="component" value="Unassembled WGS sequence"/>
</dbReference>
<accession>A0ABT8E713</accession>
<dbReference type="InterPro" id="IPR057252">
    <property type="entry name" value="CoiA_C"/>
</dbReference>
<dbReference type="Pfam" id="PF06054">
    <property type="entry name" value="CoiA_nuc"/>
    <property type="match status" value="1"/>
</dbReference>
<protein>
    <submittedName>
        <fullName evidence="4">Competence protein CoiA family protein</fullName>
    </submittedName>
</protein>
<reference evidence="4" key="1">
    <citation type="submission" date="2023-06" db="EMBL/GenBank/DDBJ databases">
        <title>Draft Genome Sequences of Representative Paenibacillus Polymyxa, Bacillus cereus, Fictibacillus sp., and Brevibacillus agri Strains Isolated from Amazonian Dark Earth.</title>
        <authorList>
            <person name="Pellegrinetti T.A."/>
            <person name="Cunha I.C.M."/>
            <person name="Chaves M.G."/>
            <person name="Freitas A.S."/>
            <person name="Silva A.V.R."/>
            <person name="Tsai S.M."/>
            <person name="Mendes L.W."/>
        </authorList>
    </citation>
    <scope>NUCLEOTIDE SEQUENCE</scope>
    <source>
        <strain evidence="4">CENA-BCM004</strain>
    </source>
</reference>
<keyword evidence="5" id="KW-1185">Reference proteome</keyword>
<dbReference type="Pfam" id="PF25166">
    <property type="entry name" value="CoiA_C"/>
    <property type="match status" value="1"/>
</dbReference>
<feature type="domain" description="Competence protein CoiA nuclease-like" evidence="1">
    <location>
        <begin position="68"/>
        <end position="221"/>
    </location>
</feature>